<evidence type="ECO:0000256" key="6">
    <source>
        <dbReference type="ARBA" id="ARBA00022729"/>
    </source>
</evidence>
<evidence type="ECO:0000256" key="4">
    <source>
        <dbReference type="ARBA" id="ARBA00022645"/>
    </source>
</evidence>
<reference evidence="12 13" key="1">
    <citation type="journal article" date="2018" name="Proc. Natl. Acad. Sci. U.S.A.">
        <title>Draft genome sequence of Camellia sinensis var. sinensis provides insights into the evolution of the tea genome and tea quality.</title>
        <authorList>
            <person name="Wei C."/>
            <person name="Yang H."/>
            <person name="Wang S."/>
            <person name="Zhao J."/>
            <person name="Liu C."/>
            <person name="Gao L."/>
            <person name="Xia E."/>
            <person name="Lu Y."/>
            <person name="Tai Y."/>
            <person name="She G."/>
            <person name="Sun J."/>
            <person name="Cao H."/>
            <person name="Tong W."/>
            <person name="Gao Q."/>
            <person name="Li Y."/>
            <person name="Deng W."/>
            <person name="Jiang X."/>
            <person name="Wang W."/>
            <person name="Chen Q."/>
            <person name="Zhang S."/>
            <person name="Li H."/>
            <person name="Wu J."/>
            <person name="Wang P."/>
            <person name="Li P."/>
            <person name="Shi C."/>
            <person name="Zheng F."/>
            <person name="Jian J."/>
            <person name="Huang B."/>
            <person name="Shan D."/>
            <person name="Shi M."/>
            <person name="Fang C."/>
            <person name="Yue Y."/>
            <person name="Li F."/>
            <person name="Li D."/>
            <person name="Wei S."/>
            <person name="Han B."/>
            <person name="Jiang C."/>
            <person name="Yin Y."/>
            <person name="Xia T."/>
            <person name="Zhang Z."/>
            <person name="Bennetzen J.L."/>
            <person name="Zhao S."/>
            <person name="Wan X."/>
        </authorList>
    </citation>
    <scope>NUCLEOTIDE SEQUENCE [LARGE SCALE GENOMIC DNA]</scope>
    <source>
        <strain evidence="13">cv. Shuchazao</strain>
        <tissue evidence="12">Leaf</tissue>
    </source>
</reference>
<keyword evidence="8" id="KW-1015">Disulfide bond</keyword>
<keyword evidence="7 11" id="KW-0378">Hydrolase</keyword>
<dbReference type="InterPro" id="IPR029058">
    <property type="entry name" value="AB_hydrolase_fold"/>
</dbReference>
<dbReference type="Gene3D" id="3.40.50.1820">
    <property type="entry name" value="alpha/beta hydrolase"/>
    <property type="match status" value="1"/>
</dbReference>
<dbReference type="GO" id="GO:0004185">
    <property type="term" value="F:serine-type carboxypeptidase activity"/>
    <property type="evidence" value="ECO:0007669"/>
    <property type="project" value="UniProtKB-UniRule"/>
</dbReference>
<comment type="caution">
    <text evidence="12">The sequence shown here is derived from an EMBL/GenBank/DDBJ whole genome shotgun (WGS) entry which is preliminary data.</text>
</comment>
<evidence type="ECO:0000256" key="2">
    <source>
        <dbReference type="ARBA" id="ARBA00009431"/>
    </source>
</evidence>
<proteinExistence type="inferred from homology"/>
<keyword evidence="5 11" id="KW-0645">Protease</keyword>
<dbReference type="GO" id="GO:0005576">
    <property type="term" value="C:extracellular region"/>
    <property type="evidence" value="ECO:0007669"/>
    <property type="project" value="UniProtKB-SubCell"/>
</dbReference>
<comment type="subcellular location">
    <subcellularLocation>
        <location evidence="1">Secreted</location>
    </subcellularLocation>
</comment>
<evidence type="ECO:0000256" key="10">
    <source>
        <dbReference type="ARBA" id="ARBA00037399"/>
    </source>
</evidence>
<keyword evidence="6 11" id="KW-0732">Signal</keyword>
<dbReference type="PROSITE" id="PS00131">
    <property type="entry name" value="CARBOXYPEPT_SER_SER"/>
    <property type="match status" value="1"/>
</dbReference>
<evidence type="ECO:0000256" key="7">
    <source>
        <dbReference type="ARBA" id="ARBA00022801"/>
    </source>
</evidence>
<dbReference type="EC" id="3.4.16.-" evidence="11"/>
<evidence type="ECO:0000256" key="5">
    <source>
        <dbReference type="ARBA" id="ARBA00022670"/>
    </source>
</evidence>
<dbReference type="AlphaFoldDB" id="A0A4S4DQ10"/>
<dbReference type="GO" id="GO:0006508">
    <property type="term" value="P:proteolysis"/>
    <property type="evidence" value="ECO:0007669"/>
    <property type="project" value="UniProtKB-KW"/>
</dbReference>
<dbReference type="Proteomes" id="UP000306102">
    <property type="component" value="Unassembled WGS sequence"/>
</dbReference>
<accession>A0A4S4DQ10</accession>
<dbReference type="GO" id="GO:0005773">
    <property type="term" value="C:vacuole"/>
    <property type="evidence" value="ECO:0007669"/>
    <property type="project" value="TreeGrafter"/>
</dbReference>
<evidence type="ECO:0000256" key="8">
    <source>
        <dbReference type="ARBA" id="ARBA00023157"/>
    </source>
</evidence>
<dbReference type="PANTHER" id="PTHR11802">
    <property type="entry name" value="SERINE PROTEASE FAMILY S10 SERINE CARBOXYPEPTIDASE"/>
    <property type="match status" value="1"/>
</dbReference>
<keyword evidence="13" id="KW-1185">Reference proteome</keyword>
<dbReference type="InterPro" id="IPR001563">
    <property type="entry name" value="Peptidase_S10"/>
</dbReference>
<feature type="chain" id="PRO_5021040346" description="Carboxypeptidase" evidence="11">
    <location>
        <begin position="25"/>
        <end position="517"/>
    </location>
</feature>
<evidence type="ECO:0000256" key="3">
    <source>
        <dbReference type="ARBA" id="ARBA00022525"/>
    </source>
</evidence>
<comment type="similarity">
    <text evidence="2 11">Belongs to the peptidase S10 family.</text>
</comment>
<name>A0A4S4DQ10_CAMSN</name>
<evidence type="ECO:0000313" key="13">
    <source>
        <dbReference type="Proteomes" id="UP000306102"/>
    </source>
</evidence>
<organism evidence="12 13">
    <name type="scientific">Camellia sinensis var. sinensis</name>
    <name type="common">China tea</name>
    <dbReference type="NCBI Taxonomy" id="542762"/>
    <lineage>
        <taxon>Eukaryota</taxon>
        <taxon>Viridiplantae</taxon>
        <taxon>Streptophyta</taxon>
        <taxon>Embryophyta</taxon>
        <taxon>Tracheophyta</taxon>
        <taxon>Spermatophyta</taxon>
        <taxon>Magnoliopsida</taxon>
        <taxon>eudicotyledons</taxon>
        <taxon>Gunneridae</taxon>
        <taxon>Pentapetalae</taxon>
        <taxon>asterids</taxon>
        <taxon>Ericales</taxon>
        <taxon>Theaceae</taxon>
        <taxon>Camellia</taxon>
    </lineage>
</organism>
<evidence type="ECO:0000313" key="12">
    <source>
        <dbReference type="EMBL" id="THG05151.1"/>
    </source>
</evidence>
<dbReference type="EMBL" id="SDRB02010663">
    <property type="protein sequence ID" value="THG05151.1"/>
    <property type="molecule type" value="Genomic_DNA"/>
</dbReference>
<gene>
    <name evidence="12" type="ORF">TEA_019580</name>
</gene>
<comment type="function">
    <text evidence="10">Probable carboxypeptidase.</text>
</comment>
<evidence type="ECO:0000256" key="9">
    <source>
        <dbReference type="ARBA" id="ARBA00023180"/>
    </source>
</evidence>
<keyword evidence="4 11" id="KW-0121">Carboxypeptidase</keyword>
<dbReference type="InterPro" id="IPR018202">
    <property type="entry name" value="Ser_caboxypep_ser_AS"/>
</dbReference>
<keyword evidence="3" id="KW-0964">Secreted</keyword>
<dbReference type="FunFam" id="3.40.50.1820:FF:000060">
    <property type="entry name" value="Carboxypeptidase"/>
    <property type="match status" value="1"/>
</dbReference>
<keyword evidence="9" id="KW-0325">Glycoprotein</keyword>
<dbReference type="Pfam" id="PF00450">
    <property type="entry name" value="Peptidase_S10"/>
    <property type="match status" value="1"/>
</dbReference>
<dbReference type="PANTHER" id="PTHR11802:SF113">
    <property type="entry name" value="SERINE CARBOXYPEPTIDASE CTSA-4.1"/>
    <property type="match status" value="1"/>
</dbReference>
<dbReference type="SUPFAM" id="SSF53474">
    <property type="entry name" value="alpha/beta-Hydrolases"/>
    <property type="match status" value="1"/>
</dbReference>
<evidence type="ECO:0000256" key="1">
    <source>
        <dbReference type="ARBA" id="ARBA00004613"/>
    </source>
</evidence>
<feature type="signal peptide" evidence="11">
    <location>
        <begin position="1"/>
        <end position="24"/>
    </location>
</feature>
<sequence>MAPTFSSLFLSLLILLLTPLSSSARTHYNKASQSSKVLSSPKTQAQKLIQAFNLSPKHAFNTGSPVREEDSSVDAPLMVEKDLVFPNVVGDPANNSIQFLGHHAGYYRLPHTVDARMFYFFFESRKSNKSAPVVIWLTGGPGCSSELALFYENGPFHISENLSLIWNDFGWDQESNIIFVDQPTGTGFSYSSNANDTRHNEEGISNDLYHFLQEFFKQHGDYVNNDFYITGESYAGHYIPAFASRVHKGNKANEGIFINLKGFAIGNGLTNPAIQFNEYADFALYMGIIKQSQYTNVTDLVPPCEQAIQACATNGSTASCTDAFHVCLNIFDEVLFLNGTDLNHYDIRKQGGYDFSKMEEFLNQDAVRQALGVNNTEFVACSTTVYDALVADWMKNLEVGIPALLEDGINVLIYAGEYDLICNWLGNYKWVTAMQWSGQKNFRNAPIAFFLVDGVQEGVMRSYGPLTFLKAYNAGHLVPMDQPKAALEMLKRWTQGTLTVAGDQANIPTLDFGSLHF</sequence>
<protein>
    <recommendedName>
        <fullName evidence="11">Carboxypeptidase</fullName>
        <ecNumber evidence="11">3.4.16.-</ecNumber>
    </recommendedName>
</protein>
<evidence type="ECO:0000256" key="11">
    <source>
        <dbReference type="RuleBase" id="RU361156"/>
    </source>
</evidence>
<dbReference type="PRINTS" id="PR00724">
    <property type="entry name" value="CRBOXYPTASEC"/>
</dbReference>